<evidence type="ECO:0000259" key="1">
    <source>
        <dbReference type="Pfam" id="PF01965"/>
    </source>
</evidence>
<dbReference type="PANTHER" id="PTHR43130">
    <property type="entry name" value="ARAC-FAMILY TRANSCRIPTIONAL REGULATOR"/>
    <property type="match status" value="1"/>
</dbReference>
<evidence type="ECO:0000313" key="2">
    <source>
        <dbReference type="EMBL" id="CAE8585626.1"/>
    </source>
</evidence>
<proteinExistence type="predicted"/>
<dbReference type="AlphaFoldDB" id="A0A813DCJ1"/>
<dbReference type="Gene3D" id="3.40.50.880">
    <property type="match status" value="1"/>
</dbReference>
<gene>
    <name evidence="2" type="ORF">PGLA1383_LOCUS4531</name>
</gene>
<keyword evidence="3" id="KW-1185">Reference proteome</keyword>
<dbReference type="OrthoDB" id="543156at2759"/>
<dbReference type="InterPro" id="IPR052158">
    <property type="entry name" value="INH-QAR"/>
</dbReference>
<dbReference type="Pfam" id="PF01965">
    <property type="entry name" value="DJ-1_PfpI"/>
    <property type="match status" value="1"/>
</dbReference>
<comment type="caution">
    <text evidence="2">The sequence shown here is derived from an EMBL/GenBank/DDBJ whole genome shotgun (WGS) entry which is preliminary data.</text>
</comment>
<dbReference type="Proteomes" id="UP000654075">
    <property type="component" value="Unassembled WGS sequence"/>
</dbReference>
<name>A0A813DCJ1_POLGL</name>
<sequence>MQMMPGCFARNPFARMTRLLGSVQCSREAGSRPGPQQQQKQKPLTMAVVLFPGFELLDVAAPGELLGAVPDVARLFYAAQFPGPIASSCSELAGGTVGPSLVATHRLLQGGSISDAAGGQPFKPDAIFIPGGKGVRGEVSNDFLVDWMREAAHEADVVLTVCTGSWLLGVSGALDGIPATSNKNALRNGHPQKAAPNVLWQLEARWVEHELRRSGGRTTLFITSSGVSAGGDAALALIARRAGMEVARRVAHRAEWSWQEDSSVDPFARDYGL</sequence>
<dbReference type="SUPFAM" id="SSF52317">
    <property type="entry name" value="Class I glutamine amidotransferase-like"/>
    <property type="match status" value="1"/>
</dbReference>
<accession>A0A813DCJ1</accession>
<dbReference type="InterPro" id="IPR029062">
    <property type="entry name" value="Class_I_gatase-like"/>
</dbReference>
<dbReference type="OMA" id="VHPHTRF"/>
<evidence type="ECO:0000313" key="3">
    <source>
        <dbReference type="Proteomes" id="UP000654075"/>
    </source>
</evidence>
<organism evidence="2 3">
    <name type="scientific">Polarella glacialis</name>
    <name type="common">Dinoflagellate</name>
    <dbReference type="NCBI Taxonomy" id="89957"/>
    <lineage>
        <taxon>Eukaryota</taxon>
        <taxon>Sar</taxon>
        <taxon>Alveolata</taxon>
        <taxon>Dinophyceae</taxon>
        <taxon>Suessiales</taxon>
        <taxon>Suessiaceae</taxon>
        <taxon>Polarella</taxon>
    </lineage>
</organism>
<protein>
    <recommendedName>
        <fullName evidence="1">DJ-1/PfpI domain-containing protein</fullName>
    </recommendedName>
</protein>
<dbReference type="EMBL" id="CAJNNV010001707">
    <property type="protein sequence ID" value="CAE8585626.1"/>
    <property type="molecule type" value="Genomic_DNA"/>
</dbReference>
<dbReference type="InterPro" id="IPR002818">
    <property type="entry name" value="DJ-1/PfpI"/>
</dbReference>
<reference evidence="2" key="1">
    <citation type="submission" date="2021-02" db="EMBL/GenBank/DDBJ databases">
        <authorList>
            <person name="Dougan E. K."/>
            <person name="Rhodes N."/>
            <person name="Thang M."/>
            <person name="Chan C."/>
        </authorList>
    </citation>
    <scope>NUCLEOTIDE SEQUENCE</scope>
</reference>
<feature type="domain" description="DJ-1/PfpI" evidence="1">
    <location>
        <begin position="122"/>
        <end position="187"/>
    </location>
</feature>
<dbReference type="PANTHER" id="PTHR43130:SF15">
    <property type="entry name" value="THIJ_PFPI FAMILY PROTEIN (AFU_ORTHOLOGUE AFUA_5G14240)"/>
    <property type="match status" value="1"/>
</dbReference>